<accession>K0GX61</accession>
<organismHost>
    <name type="scientific">Homo sapiens</name>
    <name type="common">Human</name>
    <dbReference type="NCBI Taxonomy" id="9606"/>
</organismHost>
<keyword evidence="1" id="KW-0261">Viral envelope protein</keyword>
<sequence length="13" mass="1647">MRVKETQMNWPNL</sequence>
<dbReference type="GO" id="GO:0019031">
    <property type="term" value="C:viral envelope"/>
    <property type="evidence" value="ECO:0007669"/>
    <property type="project" value="UniProtKB-KW"/>
</dbReference>
<keyword evidence="1" id="KW-0946">Virion</keyword>
<reference evidence="1" key="1">
    <citation type="journal article" date="2012" name="Nature">
        <title>Increased HIV-1 vaccine efficacy against viruses with genetic signatures in Env V2.</title>
        <authorList>
            <person name="Rolland M."/>
            <person name="Edlefsen P.T."/>
            <person name="Larsen B.B."/>
            <person name="Tovanabutra S."/>
            <person name="Sanders-Buell E."/>
            <person name="Hertz T."/>
            <person name="de Camp A.C."/>
            <person name="Carrico C."/>
            <person name="Menis S."/>
            <person name="Magaret C.A."/>
            <person name="Ahmed H."/>
            <person name="Juraska M."/>
            <person name="Chen L."/>
            <person name="Konopa P."/>
            <person name="Nariya S."/>
            <person name="Stoddard J.N."/>
            <person name="Wong K."/>
            <person name="Zhao H."/>
            <person name="Deng W."/>
            <person name="Maust B.S."/>
            <person name="Bose M."/>
            <person name="Howell S."/>
            <person name="Bates A."/>
            <person name="Lazzaro M."/>
            <person name="O'Sullivan A."/>
            <person name="Lei E."/>
            <person name="Bradfield A."/>
            <person name="Ibitamuno G."/>
            <person name="Assawadarachai V."/>
            <person name="O'Connell R.J."/>
            <person name="de Souza M.S."/>
            <person name="Nitayaphan S."/>
            <person name="Rerks-Ngarm S."/>
            <person name="Robb M.L."/>
            <person name="McLellan J.S."/>
            <person name="Georgiev I."/>
            <person name="Kwong P.D."/>
            <person name="Carlson J.M."/>
            <person name="Michael N.L."/>
            <person name="Schief W.R."/>
            <person name="Gilbert P.B."/>
            <person name="Mullins J.I."/>
            <person name="Kim J.H."/>
        </authorList>
    </citation>
    <scope>NUCLEOTIDE SEQUENCE</scope>
    <source>
        <strain evidence="1">AA083a03R</strain>
    </source>
</reference>
<reference evidence="1" key="2">
    <citation type="journal article" date="2015" name="PLoS Comput. Biol.">
        <title>Comprehensive sieve analysis of breakthrough HIV-1 sequences in the RV144 vaccine efficacy trial.</title>
        <authorList>
            <consortium name="RV144 Sequencing Team"/>
            <person name="Edlefsen P.T."/>
            <person name="Rolland M."/>
            <person name="Hertz T."/>
            <person name="Tovanabutra S."/>
            <person name="Gartland A.J."/>
            <person name="deCamp A.C."/>
            <person name="Magaret C.A."/>
            <person name="Ahmed H."/>
            <person name="Gottardo R."/>
            <person name="Juraska M."/>
            <person name="McCoy C."/>
            <person name="Larsen B.B."/>
            <person name="Sanders-Buell E."/>
            <person name="Carrico C."/>
            <person name="Menis S."/>
            <person name="Kijak G.H."/>
            <person name="Bose M."/>
            <person name="Arroyo M.A."/>
            <person name="O'Connell R.J."/>
            <person name="Nitayaphan S."/>
            <person name="Pitisuttithum P."/>
            <person name="Kaewkungwal J."/>
            <person name="Rerks-Ngarm S."/>
            <person name="Robb M.L."/>
            <person name="Kirys T."/>
            <person name="Georgiev I.S."/>
            <person name="Kwong P.D."/>
            <person name="Scheffler K."/>
            <person name="Pond S.L."/>
            <person name="Carlson J.M."/>
            <person name="Michael N.L."/>
            <person name="Schief W.R."/>
            <person name="Mullins J.I."/>
            <person name="Kim J.H."/>
            <person name="Gilbert P.B."/>
        </authorList>
    </citation>
    <scope>NUCLEOTIDE SEQUENCE</scope>
    <source>
        <strain evidence="1">AA083a03R</strain>
    </source>
</reference>
<protein>
    <submittedName>
        <fullName evidence="1">Envelope glycoprotein</fullName>
    </submittedName>
</protein>
<organism evidence="1">
    <name type="scientific">Human immunodeficiency virus type 1</name>
    <name type="common">HIV-1</name>
    <dbReference type="NCBI Taxonomy" id="11676"/>
    <lineage>
        <taxon>Viruses</taxon>
        <taxon>Riboviria</taxon>
        <taxon>Pararnavirae</taxon>
        <taxon>Artverviricota</taxon>
        <taxon>Revtraviricetes</taxon>
        <taxon>Ortervirales</taxon>
        <taxon>Retroviridae</taxon>
        <taxon>Orthoretrovirinae</taxon>
        <taxon>Lentivirus</taxon>
        <taxon>Lentivirus humimdef1</taxon>
    </lineage>
</organism>
<dbReference type="EMBL" id="JX447660">
    <property type="protein sequence ID" value="AFU31050.1"/>
    <property type="molecule type" value="Genomic_RNA"/>
</dbReference>
<proteinExistence type="predicted"/>
<name>K0GX61_HV1</name>
<evidence type="ECO:0000313" key="1">
    <source>
        <dbReference type="EMBL" id="AFU31050.1"/>
    </source>
</evidence>
<gene>
    <name evidence="1" type="primary">env</name>
</gene>